<evidence type="ECO:0000256" key="1">
    <source>
        <dbReference type="SAM" id="Phobius"/>
    </source>
</evidence>
<dbReference type="RefSeq" id="WP_043749604.1">
    <property type="nucleotide sequence ID" value="NZ_AQQX01000004.1"/>
</dbReference>
<protein>
    <recommendedName>
        <fullName evidence="4">UDP-N-acetylmuramate--alanine ligase</fullName>
    </recommendedName>
</protein>
<sequence length="88" mass="9978">MTLSLVLACLWAIVANVVAMMPSKDNHWRFAYAMIALGLPLLAWVWVQNGPWIALIVLVAGMWVLRWPVRYGAQWIGEQVLRIFASRG</sequence>
<dbReference type="Proteomes" id="UP000030004">
    <property type="component" value="Unassembled WGS sequence"/>
</dbReference>
<evidence type="ECO:0008006" key="4">
    <source>
        <dbReference type="Google" id="ProtNLM"/>
    </source>
</evidence>
<gene>
    <name evidence="2" type="ORF">ATO9_13380</name>
</gene>
<feature type="transmembrane region" description="Helical" evidence="1">
    <location>
        <begin position="52"/>
        <end position="69"/>
    </location>
</feature>
<reference evidence="2 3" key="1">
    <citation type="journal article" date="2015" name="Antonie Van Leeuwenhoek">
        <title>Pseudooceanicola atlanticus gen. nov. sp. nov., isolated from surface seawater of the Atlantic Ocean and reclassification of Oceanicola batsensis, Oceanicola marinus, Oceanicola nitratireducens, Oceanicola nanhaiensis, Oceanicola antarcticus and Oceanicola flagellatus, as Pseudooceanicola batsensis comb. nov., Pseudooceanicola marinus comb. nov., Pseudooceanicola nitratireducens comb. nov., Pseudooceanicola nanhaiensis comb. nov., Pseudooceanicola antarcticus comb. nov., and Pseudooceanicola flagellatus comb. nov.</title>
        <authorList>
            <person name="Lai Q."/>
            <person name="Li G."/>
            <person name="Liu X."/>
            <person name="Du Y."/>
            <person name="Sun F."/>
            <person name="Shao Z."/>
        </authorList>
    </citation>
    <scope>NUCLEOTIDE SEQUENCE [LARGE SCALE GENOMIC DNA]</scope>
    <source>
        <strain evidence="2 3">22II-s11g</strain>
    </source>
</reference>
<dbReference type="eggNOG" id="ENOG5032Y9H">
    <property type="taxonomic scope" value="Bacteria"/>
</dbReference>
<dbReference type="AlphaFoldDB" id="A0A0A0EHD2"/>
<feature type="transmembrane region" description="Helical" evidence="1">
    <location>
        <begin position="29"/>
        <end position="47"/>
    </location>
</feature>
<dbReference type="EMBL" id="AQQX01000004">
    <property type="protein sequence ID" value="KGM48612.1"/>
    <property type="molecule type" value="Genomic_DNA"/>
</dbReference>
<keyword evidence="3" id="KW-1185">Reference proteome</keyword>
<keyword evidence="1" id="KW-0472">Membrane</keyword>
<name>A0A0A0EHD2_9RHOB</name>
<dbReference type="Pfam" id="PF10658">
    <property type="entry name" value="DUF2484"/>
    <property type="match status" value="1"/>
</dbReference>
<dbReference type="OrthoDB" id="7862849at2"/>
<keyword evidence="1" id="KW-1133">Transmembrane helix</keyword>
<proteinExistence type="predicted"/>
<dbReference type="STRING" id="1461694.ATO9_13380"/>
<dbReference type="InterPro" id="IPR018919">
    <property type="entry name" value="DUF2484"/>
</dbReference>
<keyword evidence="1" id="KW-0812">Transmembrane</keyword>
<organism evidence="2 3">
    <name type="scientific">Pseudooceanicola atlanticus</name>
    <dbReference type="NCBI Taxonomy" id="1461694"/>
    <lineage>
        <taxon>Bacteria</taxon>
        <taxon>Pseudomonadati</taxon>
        <taxon>Pseudomonadota</taxon>
        <taxon>Alphaproteobacteria</taxon>
        <taxon>Rhodobacterales</taxon>
        <taxon>Paracoccaceae</taxon>
        <taxon>Pseudooceanicola</taxon>
    </lineage>
</organism>
<comment type="caution">
    <text evidence="2">The sequence shown here is derived from an EMBL/GenBank/DDBJ whole genome shotgun (WGS) entry which is preliminary data.</text>
</comment>
<evidence type="ECO:0000313" key="2">
    <source>
        <dbReference type="EMBL" id="KGM48612.1"/>
    </source>
</evidence>
<evidence type="ECO:0000313" key="3">
    <source>
        <dbReference type="Proteomes" id="UP000030004"/>
    </source>
</evidence>
<accession>A0A0A0EHD2</accession>